<dbReference type="OMA" id="MTEDACE"/>
<dbReference type="Pfam" id="PF22486">
    <property type="entry name" value="MATH_2"/>
    <property type="match status" value="1"/>
</dbReference>
<keyword evidence="1 2" id="KW-0175">Coiled coil</keyword>
<organism evidence="4 5">
    <name type="scientific">Cajanus cajan</name>
    <name type="common">Pigeon pea</name>
    <name type="synonym">Cajanus indicus</name>
    <dbReference type="NCBI Taxonomy" id="3821"/>
    <lineage>
        <taxon>Eukaryota</taxon>
        <taxon>Viridiplantae</taxon>
        <taxon>Streptophyta</taxon>
        <taxon>Embryophyta</taxon>
        <taxon>Tracheophyta</taxon>
        <taxon>Spermatophyta</taxon>
        <taxon>Magnoliopsida</taxon>
        <taxon>eudicotyledons</taxon>
        <taxon>Gunneridae</taxon>
        <taxon>Pentapetalae</taxon>
        <taxon>rosids</taxon>
        <taxon>fabids</taxon>
        <taxon>Fabales</taxon>
        <taxon>Fabaceae</taxon>
        <taxon>Papilionoideae</taxon>
        <taxon>50 kb inversion clade</taxon>
        <taxon>NPAAA clade</taxon>
        <taxon>indigoferoid/millettioid clade</taxon>
        <taxon>Phaseoleae</taxon>
        <taxon>Cajanus</taxon>
    </lineage>
</organism>
<dbReference type="PANTHER" id="PTHR46236">
    <property type="entry name" value="TRAF-LIKE SUPERFAMILY PROTEIN"/>
    <property type="match status" value="1"/>
</dbReference>
<dbReference type="PANTHER" id="PTHR46236:SF35">
    <property type="entry name" value="MATH DOMAIN-CONTAINING PROTEIN"/>
    <property type="match status" value="1"/>
</dbReference>
<dbReference type="Gene3D" id="2.60.210.10">
    <property type="entry name" value="Apoptosis, Tumor Necrosis Factor Receptor Associated Protein 2, Chain A"/>
    <property type="match status" value="1"/>
</dbReference>
<dbReference type="AlphaFoldDB" id="A0A151QPV8"/>
<proteinExistence type="predicted"/>
<evidence type="ECO:0000259" key="3">
    <source>
        <dbReference type="PROSITE" id="PS50144"/>
    </source>
</evidence>
<gene>
    <name evidence="4" type="ORF">KK1_047028</name>
</gene>
<keyword evidence="4" id="KW-0378">Hydrolase</keyword>
<evidence type="ECO:0000256" key="2">
    <source>
        <dbReference type="SAM" id="Coils"/>
    </source>
</evidence>
<dbReference type="Gramene" id="C.cajan_46166.t">
    <property type="protein sequence ID" value="C.cajan_46166.t"/>
    <property type="gene ID" value="C.cajan_46166"/>
</dbReference>
<feature type="coiled-coil region" evidence="2">
    <location>
        <begin position="283"/>
        <end position="317"/>
    </location>
</feature>
<dbReference type="STRING" id="3821.A0A151QPV8"/>
<protein>
    <submittedName>
        <fullName evidence="4">Ubiquitin carboxyl-terminal hydrolase 13</fullName>
    </submittedName>
</protein>
<evidence type="ECO:0000313" key="4">
    <source>
        <dbReference type="EMBL" id="KYP32325.1"/>
    </source>
</evidence>
<dbReference type="InterPro" id="IPR050804">
    <property type="entry name" value="MCC"/>
</dbReference>
<dbReference type="SMART" id="SM00061">
    <property type="entry name" value="MATH"/>
    <property type="match status" value="1"/>
</dbReference>
<feature type="domain" description="MATH" evidence="3">
    <location>
        <begin position="11"/>
        <end position="136"/>
    </location>
</feature>
<dbReference type="GO" id="GO:0016787">
    <property type="term" value="F:hydrolase activity"/>
    <property type="evidence" value="ECO:0007669"/>
    <property type="project" value="UniProtKB-KW"/>
</dbReference>
<dbReference type="CDD" id="cd00121">
    <property type="entry name" value="MATH"/>
    <property type="match status" value="1"/>
</dbReference>
<dbReference type="OrthoDB" id="2116871at2759"/>
<reference evidence="4" key="1">
    <citation type="journal article" date="2012" name="Nat. Biotechnol.">
        <title>Draft genome sequence of pigeonpea (Cajanus cajan), an orphan legume crop of resource-poor farmers.</title>
        <authorList>
            <person name="Varshney R.K."/>
            <person name="Chen W."/>
            <person name="Li Y."/>
            <person name="Bharti A.K."/>
            <person name="Saxena R.K."/>
            <person name="Schlueter J.A."/>
            <person name="Donoghue M.T."/>
            <person name="Azam S."/>
            <person name="Fan G."/>
            <person name="Whaley A.M."/>
            <person name="Farmer A.D."/>
            <person name="Sheridan J."/>
            <person name="Iwata A."/>
            <person name="Tuteja R."/>
            <person name="Penmetsa R.V."/>
            <person name="Wu W."/>
            <person name="Upadhyaya H.D."/>
            <person name="Yang S.P."/>
            <person name="Shah T."/>
            <person name="Saxena K.B."/>
            <person name="Michael T."/>
            <person name="McCombie W.R."/>
            <person name="Yang B."/>
            <person name="Zhang G."/>
            <person name="Yang H."/>
            <person name="Wang J."/>
            <person name="Spillane C."/>
            <person name="Cook D.R."/>
            <person name="May G.D."/>
            <person name="Xu X."/>
            <person name="Jackson S.A."/>
        </authorList>
    </citation>
    <scope>NUCLEOTIDE SEQUENCE [LARGE SCALE GENOMIC DNA]</scope>
</reference>
<keyword evidence="5" id="KW-1185">Reference proteome</keyword>
<dbReference type="EMBL" id="KQ485345">
    <property type="protein sequence ID" value="KYP32325.1"/>
    <property type="molecule type" value="Genomic_DNA"/>
</dbReference>
<sequence length="339" mass="39444">MENQNTGDKKFEKFTWTIRNFSKLDTNKLYSKNFSLDNHTWRIAIFPKGNKGPDLSIFLDAGGDLANLPDSWNKFAKFKLALINQVNDKMTIIRETEHQFNAHEIDWGFPTFISLNELWKTKGFIVNDTCIIEVEILVNKPKHKNQVDPPNNKIDDKPVKHIDNLLSHEMFTTFGESMDFRGLGKIEQGFVPLLEEVCSRHPSLIDSQKKRTRRFIEWAFTALGRILHFLKTKRVKDMNEDACNQLQILWEELETFKFDLAWLEPHVQSALGMKTCMERTIEVKKMKENVTTLEMETKKLKEKMIEAEVNLEIARRELVKANVGFEECDLDAELGYGGE</sequence>
<dbReference type="InterPro" id="IPR008974">
    <property type="entry name" value="TRAF-like"/>
</dbReference>
<dbReference type="PROSITE" id="PS50144">
    <property type="entry name" value="MATH"/>
    <property type="match status" value="1"/>
</dbReference>
<dbReference type="InterPro" id="IPR002083">
    <property type="entry name" value="MATH/TRAF_dom"/>
</dbReference>
<accession>A0A151QPV8</accession>
<dbReference type="SUPFAM" id="SSF49599">
    <property type="entry name" value="TRAF domain-like"/>
    <property type="match status" value="1"/>
</dbReference>
<evidence type="ECO:0000256" key="1">
    <source>
        <dbReference type="ARBA" id="ARBA00023054"/>
    </source>
</evidence>
<dbReference type="Proteomes" id="UP000075243">
    <property type="component" value="Unassembled WGS sequence"/>
</dbReference>
<evidence type="ECO:0000313" key="5">
    <source>
        <dbReference type="Proteomes" id="UP000075243"/>
    </source>
</evidence>
<name>A0A151QPV8_CAJCA</name>